<feature type="transmembrane region" description="Helical" evidence="2">
    <location>
        <begin position="240"/>
        <end position="258"/>
    </location>
</feature>
<reference evidence="4 5" key="1">
    <citation type="submission" date="2019-06" db="EMBL/GenBank/DDBJ databases">
        <title>Sequencing the genomes of 1000 actinobacteria strains.</title>
        <authorList>
            <person name="Klenk H.-P."/>
        </authorList>
    </citation>
    <scope>NUCLEOTIDE SEQUENCE [LARGE SCALE GENOMIC DNA]</scope>
    <source>
        <strain evidence="4 5">DSM 18082</strain>
    </source>
</reference>
<keyword evidence="2" id="KW-0472">Membrane</keyword>
<keyword evidence="5" id="KW-1185">Reference proteome</keyword>
<protein>
    <submittedName>
        <fullName evidence="4">Peptidoglycan/LPS O-acetylase OafA/YrhL</fullName>
    </submittedName>
</protein>
<comment type="caution">
    <text evidence="4">The sequence shown here is derived from an EMBL/GenBank/DDBJ whole genome shotgun (WGS) entry which is preliminary data.</text>
</comment>
<dbReference type="GO" id="GO:0016747">
    <property type="term" value="F:acyltransferase activity, transferring groups other than amino-acyl groups"/>
    <property type="evidence" value="ECO:0007669"/>
    <property type="project" value="InterPro"/>
</dbReference>
<dbReference type="Proteomes" id="UP000319514">
    <property type="component" value="Unassembled WGS sequence"/>
</dbReference>
<dbReference type="InterPro" id="IPR002656">
    <property type="entry name" value="Acyl_transf_3_dom"/>
</dbReference>
<keyword evidence="2" id="KW-0812">Transmembrane</keyword>
<dbReference type="PANTHER" id="PTHR23028:SF53">
    <property type="entry name" value="ACYL_TRANSF_3 DOMAIN-CONTAINING PROTEIN"/>
    <property type="match status" value="1"/>
</dbReference>
<dbReference type="OrthoDB" id="9796461at2"/>
<feature type="domain" description="Acyltransferase 3" evidence="3">
    <location>
        <begin position="31"/>
        <end position="360"/>
    </location>
</feature>
<feature type="transmembrane region" description="Helical" evidence="2">
    <location>
        <begin position="28"/>
        <end position="46"/>
    </location>
</feature>
<sequence>MDSAVSRRHGPDAGMATLGGALRGRDNAFGFVRLVLASLVIVDHAFPLGGYGEDPMWGWTKSQESFGGLAVGGFFVASGFLITKSAMSSDAIQFLWRRCLRIFPAFWAVLLVSVFLVSPLFYVRDHGNLNGYWTPDLPGPWTYLTRNWTLDIGQYGLLDVFGQTPYARQVGWSVLNGSLWTLAYEWKCYIIVGALALFGVLRLGKVVVPALAAGLTVLAAAATSSPQFGSSLAPWLGDPHFVQLGALFLWGSVVAVYADRVPSTGRLALLACLVLIISLFVKGGYHLVGYPALAYLVLWVAGNAPVRLRRINARNDYSYGIYVYGFLVQMALADLGVHRLGLVPYICVSWLVTFGCAYLSWHLVEKRALRLKDRGPGRGLGYWLARLRRTGPSVPVDGSPDVEVSDARERVASHG</sequence>
<dbReference type="RefSeq" id="WP_141787932.1">
    <property type="nucleotide sequence ID" value="NZ_BAAAKX010000005.1"/>
</dbReference>
<feature type="transmembrane region" description="Helical" evidence="2">
    <location>
        <begin position="182"/>
        <end position="201"/>
    </location>
</feature>
<dbReference type="Pfam" id="PF01757">
    <property type="entry name" value="Acyl_transf_3"/>
    <property type="match status" value="1"/>
</dbReference>
<evidence type="ECO:0000313" key="4">
    <source>
        <dbReference type="EMBL" id="TQL59980.1"/>
    </source>
</evidence>
<evidence type="ECO:0000313" key="5">
    <source>
        <dbReference type="Proteomes" id="UP000319514"/>
    </source>
</evidence>
<feature type="region of interest" description="Disordered" evidence="1">
    <location>
        <begin position="394"/>
        <end position="415"/>
    </location>
</feature>
<evidence type="ECO:0000256" key="2">
    <source>
        <dbReference type="SAM" id="Phobius"/>
    </source>
</evidence>
<dbReference type="GO" id="GO:0016020">
    <property type="term" value="C:membrane"/>
    <property type="evidence" value="ECO:0007669"/>
    <property type="project" value="TreeGrafter"/>
</dbReference>
<proteinExistence type="predicted"/>
<feature type="transmembrane region" description="Helical" evidence="2">
    <location>
        <begin position="66"/>
        <end position="87"/>
    </location>
</feature>
<keyword evidence="2" id="KW-1133">Transmembrane helix</keyword>
<feature type="transmembrane region" description="Helical" evidence="2">
    <location>
        <begin position="99"/>
        <end position="122"/>
    </location>
</feature>
<dbReference type="EMBL" id="VFOQ01000001">
    <property type="protein sequence ID" value="TQL59980.1"/>
    <property type="molecule type" value="Genomic_DNA"/>
</dbReference>
<feature type="transmembrane region" description="Helical" evidence="2">
    <location>
        <begin position="343"/>
        <end position="364"/>
    </location>
</feature>
<organism evidence="4 5">
    <name type="scientific">Oryzihumus leptocrescens</name>
    <dbReference type="NCBI Taxonomy" id="297536"/>
    <lineage>
        <taxon>Bacteria</taxon>
        <taxon>Bacillati</taxon>
        <taxon>Actinomycetota</taxon>
        <taxon>Actinomycetes</taxon>
        <taxon>Micrococcales</taxon>
        <taxon>Intrasporangiaceae</taxon>
        <taxon>Oryzihumus</taxon>
    </lineage>
</organism>
<feature type="transmembrane region" description="Helical" evidence="2">
    <location>
        <begin position="318"/>
        <end position="337"/>
    </location>
</feature>
<feature type="compositionally biased region" description="Basic and acidic residues" evidence="1">
    <location>
        <begin position="405"/>
        <end position="415"/>
    </location>
</feature>
<accession>A0A542ZIJ3</accession>
<name>A0A542ZIJ3_9MICO</name>
<dbReference type="GO" id="GO:0009103">
    <property type="term" value="P:lipopolysaccharide biosynthetic process"/>
    <property type="evidence" value="ECO:0007669"/>
    <property type="project" value="TreeGrafter"/>
</dbReference>
<feature type="transmembrane region" description="Helical" evidence="2">
    <location>
        <begin position="287"/>
        <end position="306"/>
    </location>
</feature>
<feature type="transmembrane region" description="Helical" evidence="2">
    <location>
        <begin position="265"/>
        <end position="281"/>
    </location>
</feature>
<dbReference type="InterPro" id="IPR050879">
    <property type="entry name" value="Acyltransferase_3"/>
</dbReference>
<dbReference type="PANTHER" id="PTHR23028">
    <property type="entry name" value="ACETYLTRANSFERASE"/>
    <property type="match status" value="1"/>
</dbReference>
<gene>
    <name evidence="4" type="ORF">FB474_1355</name>
</gene>
<evidence type="ECO:0000256" key="1">
    <source>
        <dbReference type="SAM" id="MobiDB-lite"/>
    </source>
</evidence>
<dbReference type="AlphaFoldDB" id="A0A542ZIJ3"/>
<feature type="transmembrane region" description="Helical" evidence="2">
    <location>
        <begin position="208"/>
        <end position="228"/>
    </location>
</feature>
<evidence type="ECO:0000259" key="3">
    <source>
        <dbReference type="Pfam" id="PF01757"/>
    </source>
</evidence>